<reference evidence="1 2" key="1">
    <citation type="submission" date="2021-06" db="EMBL/GenBank/DDBJ databases">
        <title>Caerostris extrusa draft genome.</title>
        <authorList>
            <person name="Kono N."/>
            <person name="Arakawa K."/>
        </authorList>
    </citation>
    <scope>NUCLEOTIDE SEQUENCE [LARGE SCALE GENOMIC DNA]</scope>
</reference>
<name>A0AAV4XPN7_CAEEX</name>
<comment type="caution">
    <text evidence="1">The sequence shown here is derived from an EMBL/GenBank/DDBJ whole genome shotgun (WGS) entry which is preliminary data.</text>
</comment>
<dbReference type="EMBL" id="BPLR01018067">
    <property type="protein sequence ID" value="GIY96617.1"/>
    <property type="molecule type" value="Genomic_DNA"/>
</dbReference>
<dbReference type="AlphaFoldDB" id="A0AAV4XPN7"/>
<sequence length="76" mass="8284">MGIKTATQSQRKWMASAVPPNSFLKTPEMWKDESLQISACSALAKIENTPLETPARQSGCKFQMLTLARVSLGITG</sequence>
<keyword evidence="2" id="KW-1185">Reference proteome</keyword>
<protein>
    <submittedName>
        <fullName evidence="1">Uncharacterized protein</fullName>
    </submittedName>
</protein>
<dbReference type="Proteomes" id="UP001054945">
    <property type="component" value="Unassembled WGS sequence"/>
</dbReference>
<organism evidence="1 2">
    <name type="scientific">Caerostris extrusa</name>
    <name type="common">Bark spider</name>
    <name type="synonym">Caerostris bankana</name>
    <dbReference type="NCBI Taxonomy" id="172846"/>
    <lineage>
        <taxon>Eukaryota</taxon>
        <taxon>Metazoa</taxon>
        <taxon>Ecdysozoa</taxon>
        <taxon>Arthropoda</taxon>
        <taxon>Chelicerata</taxon>
        <taxon>Arachnida</taxon>
        <taxon>Araneae</taxon>
        <taxon>Araneomorphae</taxon>
        <taxon>Entelegynae</taxon>
        <taxon>Araneoidea</taxon>
        <taxon>Araneidae</taxon>
        <taxon>Caerostris</taxon>
    </lineage>
</organism>
<gene>
    <name evidence="1" type="ORF">CEXT_313311</name>
</gene>
<evidence type="ECO:0000313" key="2">
    <source>
        <dbReference type="Proteomes" id="UP001054945"/>
    </source>
</evidence>
<evidence type="ECO:0000313" key="1">
    <source>
        <dbReference type="EMBL" id="GIY96617.1"/>
    </source>
</evidence>
<accession>A0AAV4XPN7</accession>
<proteinExistence type="predicted"/>